<dbReference type="AlphaFoldDB" id="A0AAV2PUY8"/>
<evidence type="ECO:0000256" key="4">
    <source>
        <dbReference type="ARBA" id="ARBA00022946"/>
    </source>
</evidence>
<name>A0AAV2PUY8_MEGNR</name>
<dbReference type="Proteomes" id="UP001497623">
    <property type="component" value="Unassembled WGS sequence"/>
</dbReference>
<sequence length="185" mass="22077">MQRPINCALFSHTTRISNYALSFSNKRYSSDRKTKKEAIKEAPVGISDPQESGCDCIGPSDPVSNIRAVNYFLPPNETSLQQLYRESRQVTEKENHDFWTDHNVQFKKMKADFIQKRLHEKYMSSEDHEVPRRLTAEEMSEFYKGFLDENRKKHMEYNKQWYRNNFKNVFLAAKVWIQQNLRTKR</sequence>
<protein>
    <recommendedName>
        <fullName evidence="9">Apoptogenic protein 1, mitochondrial</fullName>
    </recommendedName>
</protein>
<proteinExistence type="inferred from homology"/>
<evidence type="ECO:0000313" key="7">
    <source>
        <dbReference type="EMBL" id="CAL4065757.1"/>
    </source>
</evidence>
<accession>A0AAV2PUY8</accession>
<evidence type="ECO:0000256" key="3">
    <source>
        <dbReference type="ARBA" id="ARBA00022792"/>
    </source>
</evidence>
<dbReference type="PANTHER" id="PTHR31107:SF2">
    <property type="entry name" value="CYTOCHROME C OXIDASE ASSEMBLY FACTOR 8"/>
    <property type="match status" value="1"/>
</dbReference>
<evidence type="ECO:0000313" key="8">
    <source>
        <dbReference type="Proteomes" id="UP001497623"/>
    </source>
</evidence>
<gene>
    <name evidence="7" type="ORF">MNOR_LOCUS5046</name>
</gene>
<keyword evidence="6" id="KW-0472">Membrane</keyword>
<comment type="caution">
    <text evidence="7">The sequence shown here is derived from an EMBL/GenBank/DDBJ whole genome shotgun (WGS) entry which is preliminary data.</text>
</comment>
<evidence type="ECO:0000256" key="5">
    <source>
        <dbReference type="ARBA" id="ARBA00023128"/>
    </source>
</evidence>
<evidence type="ECO:0008006" key="9">
    <source>
        <dbReference type="Google" id="ProtNLM"/>
    </source>
</evidence>
<reference evidence="7 8" key="1">
    <citation type="submission" date="2024-05" db="EMBL/GenBank/DDBJ databases">
        <authorList>
            <person name="Wallberg A."/>
        </authorList>
    </citation>
    <scope>NUCLEOTIDE SEQUENCE [LARGE SCALE GENOMIC DNA]</scope>
</reference>
<dbReference type="Pfam" id="PF10231">
    <property type="entry name" value="COA8"/>
    <property type="match status" value="1"/>
</dbReference>
<comment type="subcellular location">
    <subcellularLocation>
        <location evidence="1">Mitochondrion inner membrane</location>
        <topology evidence="1">Peripheral membrane protein</topology>
        <orientation evidence="1">Matrix side</orientation>
    </subcellularLocation>
</comment>
<keyword evidence="5" id="KW-0496">Mitochondrion</keyword>
<evidence type="ECO:0000256" key="2">
    <source>
        <dbReference type="ARBA" id="ARBA00005453"/>
    </source>
</evidence>
<organism evidence="7 8">
    <name type="scientific">Meganyctiphanes norvegica</name>
    <name type="common">Northern krill</name>
    <name type="synonym">Thysanopoda norvegica</name>
    <dbReference type="NCBI Taxonomy" id="48144"/>
    <lineage>
        <taxon>Eukaryota</taxon>
        <taxon>Metazoa</taxon>
        <taxon>Ecdysozoa</taxon>
        <taxon>Arthropoda</taxon>
        <taxon>Crustacea</taxon>
        <taxon>Multicrustacea</taxon>
        <taxon>Malacostraca</taxon>
        <taxon>Eumalacostraca</taxon>
        <taxon>Eucarida</taxon>
        <taxon>Euphausiacea</taxon>
        <taxon>Euphausiidae</taxon>
        <taxon>Meganyctiphanes</taxon>
    </lineage>
</organism>
<keyword evidence="4" id="KW-0809">Transit peptide</keyword>
<keyword evidence="3" id="KW-0999">Mitochondrion inner membrane</keyword>
<dbReference type="PANTHER" id="PTHR31107">
    <property type="entry name" value="APOPTOGENIC PROTEIN 1, MITOCHONDRIAL"/>
    <property type="match status" value="1"/>
</dbReference>
<evidence type="ECO:0000256" key="1">
    <source>
        <dbReference type="ARBA" id="ARBA00004443"/>
    </source>
</evidence>
<dbReference type="InterPro" id="IPR018796">
    <property type="entry name" value="COA8"/>
</dbReference>
<comment type="similarity">
    <text evidence="2">Belongs to the COA8 family.</text>
</comment>
<evidence type="ECO:0000256" key="6">
    <source>
        <dbReference type="ARBA" id="ARBA00023136"/>
    </source>
</evidence>
<dbReference type="GO" id="GO:0097193">
    <property type="term" value="P:intrinsic apoptotic signaling pathway"/>
    <property type="evidence" value="ECO:0007669"/>
    <property type="project" value="InterPro"/>
</dbReference>
<dbReference type="EMBL" id="CAXKWB010001898">
    <property type="protein sequence ID" value="CAL4065757.1"/>
    <property type="molecule type" value="Genomic_DNA"/>
</dbReference>
<keyword evidence="8" id="KW-1185">Reference proteome</keyword>
<dbReference type="GO" id="GO:0005743">
    <property type="term" value="C:mitochondrial inner membrane"/>
    <property type="evidence" value="ECO:0007669"/>
    <property type="project" value="UniProtKB-SubCell"/>
</dbReference>